<evidence type="ECO:0000313" key="2">
    <source>
        <dbReference type="EMBL" id="VDN15818.1"/>
    </source>
</evidence>
<gene>
    <name evidence="2" type="ORF">DILT_LOCUS11649</name>
</gene>
<dbReference type="Proteomes" id="UP000281553">
    <property type="component" value="Unassembled WGS sequence"/>
</dbReference>
<reference evidence="2 3" key="1">
    <citation type="submission" date="2018-11" db="EMBL/GenBank/DDBJ databases">
        <authorList>
            <consortium name="Pathogen Informatics"/>
        </authorList>
    </citation>
    <scope>NUCLEOTIDE SEQUENCE [LARGE SCALE GENOMIC DNA]</scope>
</reference>
<keyword evidence="3" id="KW-1185">Reference proteome</keyword>
<evidence type="ECO:0000313" key="3">
    <source>
        <dbReference type="Proteomes" id="UP000281553"/>
    </source>
</evidence>
<dbReference type="AlphaFoldDB" id="A0A3P7M0D3"/>
<evidence type="ECO:0000256" key="1">
    <source>
        <dbReference type="SAM" id="MobiDB-lite"/>
    </source>
</evidence>
<feature type="region of interest" description="Disordered" evidence="1">
    <location>
        <begin position="1"/>
        <end position="21"/>
    </location>
</feature>
<dbReference type="EMBL" id="UYRU01063737">
    <property type="protein sequence ID" value="VDN15818.1"/>
    <property type="molecule type" value="Genomic_DNA"/>
</dbReference>
<sequence length="70" mass="7918">MLAKTSPAVTSSTLPPPDSEKRLWSASHGLVLFTFTRRTMRALFKVCPSRAQIFDDLPGLPRRSLRPNHR</sequence>
<organism evidence="2 3">
    <name type="scientific">Dibothriocephalus latus</name>
    <name type="common">Fish tapeworm</name>
    <name type="synonym">Diphyllobothrium latum</name>
    <dbReference type="NCBI Taxonomy" id="60516"/>
    <lineage>
        <taxon>Eukaryota</taxon>
        <taxon>Metazoa</taxon>
        <taxon>Spiralia</taxon>
        <taxon>Lophotrochozoa</taxon>
        <taxon>Platyhelminthes</taxon>
        <taxon>Cestoda</taxon>
        <taxon>Eucestoda</taxon>
        <taxon>Diphyllobothriidea</taxon>
        <taxon>Diphyllobothriidae</taxon>
        <taxon>Dibothriocephalus</taxon>
    </lineage>
</organism>
<accession>A0A3P7M0D3</accession>
<protein>
    <submittedName>
        <fullName evidence="2">Uncharacterized protein</fullName>
    </submittedName>
</protein>
<name>A0A3P7M0D3_DIBLA</name>
<proteinExistence type="predicted"/>